<dbReference type="OrthoDB" id="9068653at2759"/>
<name>A0A7L3WE24_9GRUI</name>
<dbReference type="SMART" id="SM00404">
    <property type="entry name" value="PTPc_motif"/>
    <property type="match status" value="1"/>
</dbReference>
<organism evidence="6 7">
    <name type="scientific">Atlantisia rogersi</name>
    <name type="common">Inaccessible Island rail</name>
    <dbReference type="NCBI Taxonomy" id="2478892"/>
    <lineage>
        <taxon>Eukaryota</taxon>
        <taxon>Metazoa</taxon>
        <taxon>Chordata</taxon>
        <taxon>Craniata</taxon>
        <taxon>Vertebrata</taxon>
        <taxon>Euteleostomi</taxon>
        <taxon>Archelosauria</taxon>
        <taxon>Archosauria</taxon>
        <taxon>Dinosauria</taxon>
        <taxon>Saurischia</taxon>
        <taxon>Theropoda</taxon>
        <taxon>Coelurosauria</taxon>
        <taxon>Aves</taxon>
        <taxon>Neognathae</taxon>
        <taxon>Neoaves</taxon>
        <taxon>Gruiformes</taxon>
        <taxon>Rallidae</taxon>
        <taxon>Atlantisia</taxon>
    </lineage>
</organism>
<dbReference type="AlphaFoldDB" id="A0A7L3WE24"/>
<evidence type="ECO:0000256" key="3">
    <source>
        <dbReference type="ARBA" id="ARBA00023180"/>
    </source>
</evidence>
<evidence type="ECO:0000313" key="6">
    <source>
        <dbReference type="EMBL" id="NXV73889.1"/>
    </source>
</evidence>
<gene>
    <name evidence="6" type="primary">Ptprv_0</name>
    <name evidence="6" type="ORF">ATLROG_R14130</name>
</gene>
<proteinExistence type="predicted"/>
<feature type="domain" description="Tyrosine-protein phosphatase" evidence="4">
    <location>
        <begin position="8"/>
        <end position="140"/>
    </location>
</feature>
<keyword evidence="2" id="KW-0472">Membrane</keyword>
<dbReference type="GO" id="GO:0016020">
    <property type="term" value="C:membrane"/>
    <property type="evidence" value="ECO:0007669"/>
    <property type="project" value="UniProtKB-SubCell"/>
</dbReference>
<dbReference type="Proteomes" id="UP000518911">
    <property type="component" value="Unassembled WGS sequence"/>
</dbReference>
<dbReference type="PROSITE" id="PS50055">
    <property type="entry name" value="TYR_PHOSPHATASE_PTP"/>
    <property type="match status" value="1"/>
</dbReference>
<dbReference type="InterPro" id="IPR000387">
    <property type="entry name" value="Tyr_Pase_dom"/>
</dbReference>
<dbReference type="GO" id="GO:0004725">
    <property type="term" value="F:protein tyrosine phosphatase activity"/>
    <property type="evidence" value="ECO:0007669"/>
    <property type="project" value="InterPro"/>
</dbReference>
<dbReference type="PANTHER" id="PTHR46957">
    <property type="entry name" value="CYTOKINE RECEPTOR"/>
    <property type="match status" value="1"/>
</dbReference>
<feature type="domain" description="Tyrosine specific protein phosphatases" evidence="5">
    <location>
        <begin position="71"/>
        <end position="129"/>
    </location>
</feature>
<sequence>QVPGEVCWPLEEDCLCTKMLTIQCGSEKLVSGWRCIQLRVKHEKKAKERQVHQFLYTLWSSKKQPDVQSLVDLLTAARRCVPHRKRAAPLLLHCSNGMSQMGMIISLDCLLHQMKAEKIVDVYGVTLQLTRSCCLMTPTL</sequence>
<dbReference type="SUPFAM" id="SSF52799">
    <property type="entry name" value="(Phosphotyrosine protein) phosphatases II"/>
    <property type="match status" value="1"/>
</dbReference>
<dbReference type="InterPro" id="IPR050713">
    <property type="entry name" value="RTP_Phos/Ushers"/>
</dbReference>
<protein>
    <submittedName>
        <fullName evidence="6">PTPRV phosphatase</fullName>
    </submittedName>
</protein>
<keyword evidence="3" id="KW-0325">Glycoprotein</keyword>
<accession>A0A7L3WE24</accession>
<keyword evidence="7" id="KW-1185">Reference proteome</keyword>
<dbReference type="InterPro" id="IPR003595">
    <property type="entry name" value="Tyr_Pase_cat"/>
</dbReference>
<feature type="non-terminal residue" evidence="6">
    <location>
        <position position="140"/>
    </location>
</feature>
<keyword evidence="1" id="KW-0812">Transmembrane</keyword>
<feature type="non-terminal residue" evidence="6">
    <location>
        <position position="1"/>
    </location>
</feature>
<dbReference type="Pfam" id="PF00102">
    <property type="entry name" value="Y_phosphatase"/>
    <property type="match status" value="1"/>
</dbReference>
<comment type="caution">
    <text evidence="6">The sequence shown here is derived from an EMBL/GenBank/DDBJ whole genome shotgun (WGS) entry which is preliminary data.</text>
</comment>
<evidence type="ECO:0000256" key="1">
    <source>
        <dbReference type="ARBA" id="ARBA00022692"/>
    </source>
</evidence>
<dbReference type="PROSITE" id="PS50056">
    <property type="entry name" value="TYR_PHOSPHATASE_2"/>
    <property type="match status" value="1"/>
</dbReference>
<dbReference type="InterPro" id="IPR029021">
    <property type="entry name" value="Prot-tyrosine_phosphatase-like"/>
</dbReference>
<dbReference type="Gene3D" id="3.90.190.10">
    <property type="entry name" value="Protein tyrosine phosphatase superfamily"/>
    <property type="match status" value="1"/>
</dbReference>
<reference evidence="6 7" key="1">
    <citation type="submission" date="2019-09" db="EMBL/GenBank/DDBJ databases">
        <title>Bird 10,000 Genomes (B10K) Project - Family phase.</title>
        <authorList>
            <person name="Zhang G."/>
        </authorList>
    </citation>
    <scope>NUCLEOTIDE SEQUENCE [LARGE SCALE GENOMIC DNA]</scope>
    <source>
        <strain evidence="6">OUT-0055</strain>
        <tissue evidence="6">Blood</tissue>
    </source>
</reference>
<dbReference type="InterPro" id="IPR000242">
    <property type="entry name" value="PTP_cat"/>
</dbReference>
<dbReference type="PANTHER" id="PTHR46957:SF3">
    <property type="entry name" value="CYTOKINE RECEPTOR"/>
    <property type="match status" value="1"/>
</dbReference>
<evidence type="ECO:0000259" key="4">
    <source>
        <dbReference type="PROSITE" id="PS50055"/>
    </source>
</evidence>
<evidence type="ECO:0000313" key="7">
    <source>
        <dbReference type="Proteomes" id="UP000518911"/>
    </source>
</evidence>
<evidence type="ECO:0000259" key="5">
    <source>
        <dbReference type="PROSITE" id="PS50056"/>
    </source>
</evidence>
<evidence type="ECO:0000256" key="2">
    <source>
        <dbReference type="ARBA" id="ARBA00022989"/>
    </source>
</evidence>
<dbReference type="EMBL" id="VZUJ01060691">
    <property type="protein sequence ID" value="NXV73889.1"/>
    <property type="molecule type" value="Genomic_DNA"/>
</dbReference>
<keyword evidence="2" id="KW-1133">Transmembrane helix</keyword>